<dbReference type="EMBL" id="JAIZPD010000006">
    <property type="protein sequence ID" value="KAH0962647.1"/>
    <property type="molecule type" value="Genomic_DNA"/>
</dbReference>
<dbReference type="PANTHER" id="PTHR19303:SF74">
    <property type="entry name" value="POGO TRANSPOSABLE ELEMENT WITH KRAB DOMAIN"/>
    <property type="match status" value="1"/>
</dbReference>
<gene>
    <name evidence="3" type="ORF">HRG_06749</name>
</gene>
<dbReference type="GeneID" id="68355878"/>
<dbReference type="GO" id="GO:0004519">
    <property type="term" value="F:endonuclease activity"/>
    <property type="evidence" value="ECO:0007669"/>
    <property type="project" value="UniProtKB-KW"/>
</dbReference>
<dbReference type="Proteomes" id="UP000824596">
    <property type="component" value="Unassembled WGS sequence"/>
</dbReference>
<evidence type="ECO:0000256" key="1">
    <source>
        <dbReference type="SAM" id="MobiDB-lite"/>
    </source>
</evidence>
<feature type="region of interest" description="Disordered" evidence="1">
    <location>
        <begin position="243"/>
        <end position="269"/>
    </location>
</feature>
<comment type="caution">
    <text evidence="3">The sequence shown here is derived from an EMBL/GenBank/DDBJ whole genome shotgun (WGS) entry which is preliminary data.</text>
</comment>
<dbReference type="OrthoDB" id="5231586at2759"/>
<sequence length="278" mass="31490">MKQKVLDNQRKLAESVPHVTEYFKKLHETIASYGINPADIWNMDETGFRIGIGRDQVVVTKSRRSQYFGIEENRESATAVEAISADGRYIPAFLILSGKVHLEQWYGIKELDGDTLIGVTETGFTNDQLNLAWIQHFDKHAKSKGAWRLLLLDGHGSHHTLDLIEYAEAHNIVLFALPPHLTHLLQPLDVVVFQPYKHYHSRAVDFAIRSGASKITKLEFLAMIQSIRVKAFKESTILSAFKNRNPPIQSKANPRETQRGNAKAGRNTRTATFKAVEY</sequence>
<evidence type="ECO:0000313" key="4">
    <source>
        <dbReference type="Proteomes" id="UP000824596"/>
    </source>
</evidence>
<dbReference type="AlphaFoldDB" id="A0A9P8MX65"/>
<feature type="domain" description="DDE-1" evidence="2">
    <location>
        <begin position="76"/>
        <end position="241"/>
    </location>
</feature>
<dbReference type="InterPro" id="IPR004875">
    <property type="entry name" value="DDE_SF_endonuclease_dom"/>
</dbReference>
<keyword evidence="3" id="KW-0378">Hydrolase</keyword>
<keyword evidence="4" id="KW-1185">Reference proteome</keyword>
<keyword evidence="3" id="KW-0255">Endonuclease</keyword>
<dbReference type="GO" id="GO:0005634">
    <property type="term" value="C:nucleus"/>
    <property type="evidence" value="ECO:0007669"/>
    <property type="project" value="TreeGrafter"/>
</dbReference>
<dbReference type="Pfam" id="PF03184">
    <property type="entry name" value="DDE_1"/>
    <property type="match status" value="1"/>
</dbReference>
<dbReference type="RefSeq" id="XP_044720160.1">
    <property type="nucleotide sequence ID" value="XM_044865220.1"/>
</dbReference>
<organism evidence="3 4">
    <name type="scientific">Hirsutella rhossiliensis</name>
    <dbReference type="NCBI Taxonomy" id="111463"/>
    <lineage>
        <taxon>Eukaryota</taxon>
        <taxon>Fungi</taxon>
        <taxon>Dikarya</taxon>
        <taxon>Ascomycota</taxon>
        <taxon>Pezizomycotina</taxon>
        <taxon>Sordariomycetes</taxon>
        <taxon>Hypocreomycetidae</taxon>
        <taxon>Hypocreales</taxon>
        <taxon>Ophiocordycipitaceae</taxon>
        <taxon>Hirsutella</taxon>
    </lineage>
</organism>
<reference evidence="3" key="1">
    <citation type="submission" date="2021-09" db="EMBL/GenBank/DDBJ databases">
        <title>A high-quality genome of the endoparasitic fungus Hirsutella rhossiliensis with a comparison of Hirsutella genomes reveals transposable elements contributing to genome size variation.</title>
        <authorList>
            <person name="Lin R."/>
            <person name="Jiao Y."/>
            <person name="Sun X."/>
            <person name="Ling J."/>
            <person name="Xie B."/>
            <person name="Cheng X."/>
        </authorList>
    </citation>
    <scope>NUCLEOTIDE SEQUENCE</scope>
    <source>
        <strain evidence="3">HR02</strain>
    </source>
</reference>
<dbReference type="PANTHER" id="PTHR19303">
    <property type="entry name" value="TRANSPOSON"/>
    <property type="match status" value="1"/>
</dbReference>
<proteinExistence type="predicted"/>
<dbReference type="GO" id="GO:0003677">
    <property type="term" value="F:DNA binding"/>
    <property type="evidence" value="ECO:0007669"/>
    <property type="project" value="TreeGrafter"/>
</dbReference>
<protein>
    <submittedName>
        <fullName evidence="3">DDE superfamily endonuclease domain-containing protein</fullName>
    </submittedName>
</protein>
<dbReference type="InterPro" id="IPR050863">
    <property type="entry name" value="CenT-Element_Derived"/>
</dbReference>
<accession>A0A9P8MX65</accession>
<evidence type="ECO:0000313" key="3">
    <source>
        <dbReference type="EMBL" id="KAH0962647.1"/>
    </source>
</evidence>
<keyword evidence="3" id="KW-0540">Nuclease</keyword>
<evidence type="ECO:0000259" key="2">
    <source>
        <dbReference type="Pfam" id="PF03184"/>
    </source>
</evidence>
<name>A0A9P8MX65_9HYPO</name>